<dbReference type="EMBL" id="AP017424">
    <property type="protein sequence ID" value="BAU83858.1"/>
    <property type="molecule type" value="Genomic_DNA"/>
</dbReference>
<protein>
    <submittedName>
        <fullName evidence="1">Uncharacterized protein</fullName>
    </submittedName>
</protein>
<keyword evidence="2" id="KW-1185">Reference proteome</keyword>
<proteinExistence type="predicted"/>
<name>A0A169NHP0_STRLU</name>
<evidence type="ECO:0000313" key="2">
    <source>
        <dbReference type="Proteomes" id="UP000217676"/>
    </source>
</evidence>
<reference evidence="1 2" key="1">
    <citation type="journal article" date="2016" name="Genome Announc.">
        <title>Complete Genome Sequence of Thiostrepton-Producing Streptomyces laurentii ATCC 31255.</title>
        <authorList>
            <person name="Doi K."/>
            <person name="Fujino Y."/>
            <person name="Nagayoshi Y."/>
            <person name="Ohshima T."/>
            <person name="Ogata S."/>
        </authorList>
    </citation>
    <scope>NUCLEOTIDE SEQUENCE [LARGE SCALE GENOMIC DNA]</scope>
    <source>
        <strain evidence="1 2">ATCC 31255</strain>
    </source>
</reference>
<dbReference type="Proteomes" id="UP000217676">
    <property type="component" value="Chromosome"/>
</dbReference>
<evidence type="ECO:0000313" key="1">
    <source>
        <dbReference type="EMBL" id="BAU83858.1"/>
    </source>
</evidence>
<dbReference type="AlphaFoldDB" id="A0A169NHP0"/>
<accession>A0A169NHP0</accession>
<sequence>MFEIRIICDPADTDRVTGALAGTLTLGTAREYPTRDSQRTSLYITADHLPTPEDWPTPQRAYVEAPRIVHEISWVARTVTDRPFGEKASREFWLRKAALLDRIALDVDGAPAVGEASEAAEKAAHQLLQFDLNGEGDHHGAPFWPEHPASHADPRGYVRQEYAHWTTTHP</sequence>
<dbReference type="KEGG" id="slau:SLA_2942"/>
<organism evidence="1 2">
    <name type="scientific">Streptomyces laurentii</name>
    <dbReference type="NCBI Taxonomy" id="39478"/>
    <lineage>
        <taxon>Bacteria</taxon>
        <taxon>Bacillati</taxon>
        <taxon>Actinomycetota</taxon>
        <taxon>Actinomycetes</taxon>
        <taxon>Kitasatosporales</taxon>
        <taxon>Streptomycetaceae</taxon>
        <taxon>Streptomyces</taxon>
    </lineage>
</organism>
<gene>
    <name evidence="1" type="ORF">SLA_2942</name>
</gene>